<dbReference type="InterPro" id="IPR000073">
    <property type="entry name" value="AB_hydrolase_1"/>
</dbReference>
<dbReference type="PANTHER" id="PTHR43139:SF52">
    <property type="entry name" value="SI:DKEY-122A22.2"/>
    <property type="match status" value="1"/>
</dbReference>
<gene>
    <name evidence="3" type="ORF">ABIE21_001819</name>
</gene>
<organism evidence="3 4">
    <name type="scientific">Conyzicola nivalis</name>
    <dbReference type="NCBI Taxonomy" id="1477021"/>
    <lineage>
        <taxon>Bacteria</taxon>
        <taxon>Bacillati</taxon>
        <taxon>Actinomycetota</taxon>
        <taxon>Actinomycetes</taxon>
        <taxon>Micrococcales</taxon>
        <taxon>Microbacteriaceae</taxon>
        <taxon>Conyzicola</taxon>
    </lineage>
</organism>
<feature type="region of interest" description="Disordered" evidence="1">
    <location>
        <begin position="186"/>
        <end position="208"/>
    </location>
</feature>
<comment type="caution">
    <text evidence="3">The sequence shown here is derived from an EMBL/GenBank/DDBJ whole genome shotgun (WGS) entry which is preliminary data.</text>
</comment>
<dbReference type="PANTHER" id="PTHR43139">
    <property type="entry name" value="SI:DKEY-122A22.2"/>
    <property type="match status" value="1"/>
</dbReference>
<dbReference type="EMBL" id="JBEPSJ010000002">
    <property type="protein sequence ID" value="MET4582309.1"/>
    <property type="molecule type" value="Genomic_DNA"/>
</dbReference>
<evidence type="ECO:0000313" key="4">
    <source>
        <dbReference type="Proteomes" id="UP001549257"/>
    </source>
</evidence>
<evidence type="ECO:0000256" key="1">
    <source>
        <dbReference type="SAM" id="MobiDB-lite"/>
    </source>
</evidence>
<dbReference type="Gene3D" id="3.40.50.1820">
    <property type="entry name" value="alpha/beta hydrolase"/>
    <property type="match status" value="1"/>
</dbReference>
<sequence>MKHLEFNPDAGDTIVFLHGGNVAGWMWGEQIPAFDDHHLLVPDLPGFGTSNDEPWVSMADAADNVAGLIQTRAKGGTAHVVGLSLGAGVGLHLVSRHPRLVTSLLVSSASITPPSPATKLSGRLMLAAWNRRWFWHFLARGYGLPADSVELFVETGLGIRRETALAVFAETVRGLPPSVLQDLGRQNLGRPNVGQQNPADQNLGQQNPGAPVTVLAVAGGSDSTAISVDSLAVLARIDGVKTATAPGMHHQWNIENVDLFNATVRAWIDRSTLADGLVNTAGGAGEQTPPE</sequence>
<accession>A0ABV2QMN0</accession>
<dbReference type="Pfam" id="PF12697">
    <property type="entry name" value="Abhydrolase_6"/>
    <property type="match status" value="1"/>
</dbReference>
<dbReference type="SUPFAM" id="SSF53474">
    <property type="entry name" value="alpha/beta-Hydrolases"/>
    <property type="match status" value="1"/>
</dbReference>
<dbReference type="InterPro" id="IPR052370">
    <property type="entry name" value="Meta-cleavage_hydrolase"/>
</dbReference>
<protein>
    <submittedName>
        <fullName evidence="3">Pimeloyl-ACP methyl ester carboxylesterase</fullName>
    </submittedName>
</protein>
<reference evidence="3 4" key="1">
    <citation type="submission" date="2024-06" db="EMBL/GenBank/DDBJ databases">
        <title>Sorghum-associated microbial communities from plants grown in Nebraska, USA.</title>
        <authorList>
            <person name="Schachtman D."/>
        </authorList>
    </citation>
    <scope>NUCLEOTIDE SEQUENCE [LARGE SCALE GENOMIC DNA]</scope>
    <source>
        <strain evidence="3 4">2857</strain>
    </source>
</reference>
<feature type="domain" description="AB hydrolase-1" evidence="2">
    <location>
        <begin position="14"/>
        <end position="250"/>
    </location>
</feature>
<keyword evidence="4" id="KW-1185">Reference proteome</keyword>
<proteinExistence type="predicted"/>
<evidence type="ECO:0000259" key="2">
    <source>
        <dbReference type="Pfam" id="PF12697"/>
    </source>
</evidence>
<dbReference type="Proteomes" id="UP001549257">
    <property type="component" value="Unassembled WGS sequence"/>
</dbReference>
<feature type="compositionally biased region" description="Polar residues" evidence="1">
    <location>
        <begin position="193"/>
        <end position="208"/>
    </location>
</feature>
<dbReference type="InterPro" id="IPR029058">
    <property type="entry name" value="AB_hydrolase_fold"/>
</dbReference>
<dbReference type="RefSeq" id="WP_354024504.1">
    <property type="nucleotide sequence ID" value="NZ_JBEPSJ010000002.1"/>
</dbReference>
<dbReference type="PRINTS" id="PR00111">
    <property type="entry name" value="ABHYDROLASE"/>
</dbReference>
<name>A0ABV2QMN0_9MICO</name>
<evidence type="ECO:0000313" key="3">
    <source>
        <dbReference type="EMBL" id="MET4582309.1"/>
    </source>
</evidence>